<feature type="non-terminal residue" evidence="1">
    <location>
        <position position="1"/>
    </location>
</feature>
<dbReference type="Proteomes" id="UP000789570">
    <property type="component" value="Unassembled WGS sequence"/>
</dbReference>
<name>A0A9N9NYR7_9GLOM</name>
<protein>
    <submittedName>
        <fullName evidence="1">9230_t:CDS:1</fullName>
    </submittedName>
</protein>
<evidence type="ECO:0000313" key="2">
    <source>
        <dbReference type="Proteomes" id="UP000789570"/>
    </source>
</evidence>
<evidence type="ECO:0000313" key="1">
    <source>
        <dbReference type="EMBL" id="CAG8776156.1"/>
    </source>
</evidence>
<gene>
    <name evidence="1" type="ORF">FCALED_LOCUS17843</name>
</gene>
<keyword evidence="2" id="KW-1185">Reference proteome</keyword>
<sequence>YEKVVIMAQLYAKLDNQEAINIESQIKIQEEFKDQNTVRYITT</sequence>
<organism evidence="1 2">
    <name type="scientific">Funneliformis caledonium</name>
    <dbReference type="NCBI Taxonomy" id="1117310"/>
    <lineage>
        <taxon>Eukaryota</taxon>
        <taxon>Fungi</taxon>
        <taxon>Fungi incertae sedis</taxon>
        <taxon>Mucoromycota</taxon>
        <taxon>Glomeromycotina</taxon>
        <taxon>Glomeromycetes</taxon>
        <taxon>Glomerales</taxon>
        <taxon>Glomeraceae</taxon>
        <taxon>Funneliformis</taxon>
    </lineage>
</organism>
<reference evidence="1" key="1">
    <citation type="submission" date="2021-06" db="EMBL/GenBank/DDBJ databases">
        <authorList>
            <person name="Kallberg Y."/>
            <person name="Tangrot J."/>
            <person name="Rosling A."/>
        </authorList>
    </citation>
    <scope>NUCLEOTIDE SEQUENCE</scope>
    <source>
        <strain evidence="1">UK204</strain>
    </source>
</reference>
<accession>A0A9N9NYR7</accession>
<dbReference type="AlphaFoldDB" id="A0A9N9NYR7"/>
<comment type="caution">
    <text evidence="1">The sequence shown here is derived from an EMBL/GenBank/DDBJ whole genome shotgun (WGS) entry which is preliminary data.</text>
</comment>
<proteinExistence type="predicted"/>
<feature type="non-terminal residue" evidence="1">
    <location>
        <position position="43"/>
    </location>
</feature>
<dbReference type="EMBL" id="CAJVPQ010030085">
    <property type="protein sequence ID" value="CAG8776156.1"/>
    <property type="molecule type" value="Genomic_DNA"/>
</dbReference>